<proteinExistence type="predicted"/>
<protein>
    <submittedName>
        <fullName evidence="1">Lycopene cyclase</fullName>
    </submittedName>
</protein>
<dbReference type="EMBL" id="CP051627">
    <property type="protein sequence ID" value="UPT23576.1"/>
    <property type="molecule type" value="Genomic_DNA"/>
</dbReference>
<dbReference type="InterPro" id="IPR036188">
    <property type="entry name" value="FAD/NAD-bd_sf"/>
</dbReference>
<sequence>MERVDVAIVGAGAAGLSLAHRLDRMLPGRSVVMVETPETGLRPPERTWCFWEKAAGEWDAAVNHRWHALSVVGPDGTAWRSHLHPLVYKMVRSRDFEALVRSGLRKTRTLRWTVTDIVDGPDGAVLRLRGAEGAERELAAGLVFDSRPLPELPADGVTLLQHFRGWFVRTDRPRFDASAAVLMDLRVPQPERGVAFGYVLPFDARTALVEYTEFTRAVLDDEGYDAALRDYTGRLLELGVFTVTGTEQGVIPMTSARLPARVGRRVFRIGAAGGATRPATGYTFSGVQRQTRQIAAALAAGRLPVRCPAHRGRHLFMDAVLLRGLDDGVVDGAEFFATLFRNNSLPRLLRFLDGKTTPLEEVAIGTRTPVASMSAALWAQIRAARHRGGSMRR</sequence>
<dbReference type="SUPFAM" id="SSF51905">
    <property type="entry name" value="FAD/NAD(P)-binding domain"/>
    <property type="match status" value="1"/>
</dbReference>
<name>A0ABY4L7E5_THEAE</name>
<dbReference type="Gene3D" id="3.50.50.60">
    <property type="entry name" value="FAD/NAD(P)-binding domain"/>
    <property type="match status" value="1"/>
</dbReference>
<accession>A0ABY4L7E5</accession>
<keyword evidence="2" id="KW-1185">Reference proteome</keyword>
<organism evidence="1 2">
    <name type="scientific">Thermobifida alba</name>
    <name type="common">Thermomonospora alba</name>
    <dbReference type="NCBI Taxonomy" id="53522"/>
    <lineage>
        <taxon>Bacteria</taxon>
        <taxon>Bacillati</taxon>
        <taxon>Actinomycetota</taxon>
        <taxon>Actinomycetes</taxon>
        <taxon>Streptosporangiales</taxon>
        <taxon>Nocardiopsidaceae</taxon>
        <taxon>Thermobifida</taxon>
    </lineage>
</organism>
<reference evidence="1 2" key="1">
    <citation type="submission" date="2020-04" db="EMBL/GenBank/DDBJ databases">
        <title>Thermobifida alba genome sequencing and assembly.</title>
        <authorList>
            <person name="Luzics S."/>
            <person name="Horvath B."/>
            <person name="Nagy I."/>
            <person name="Toth A."/>
            <person name="Nagy I."/>
            <person name="Kukolya J."/>
        </authorList>
    </citation>
    <scope>NUCLEOTIDE SEQUENCE [LARGE SCALE GENOMIC DNA]</scope>
    <source>
        <strain evidence="1 2">DSM 43795</strain>
    </source>
</reference>
<dbReference type="Pfam" id="PF05834">
    <property type="entry name" value="Lycopene_cycl"/>
    <property type="match status" value="1"/>
</dbReference>
<evidence type="ECO:0000313" key="1">
    <source>
        <dbReference type="EMBL" id="UPT23576.1"/>
    </source>
</evidence>
<evidence type="ECO:0000313" key="2">
    <source>
        <dbReference type="Proteomes" id="UP000832041"/>
    </source>
</evidence>
<dbReference type="Proteomes" id="UP000832041">
    <property type="component" value="Chromosome"/>
</dbReference>
<dbReference type="RefSeq" id="WP_248593905.1">
    <property type="nucleotide sequence ID" value="NZ_BAABEB010000038.1"/>
</dbReference>
<gene>
    <name evidence="1" type="ORF">FOF52_16820</name>
</gene>